<dbReference type="Gene3D" id="1.20.1250.20">
    <property type="entry name" value="MFS general substrate transporter like domains"/>
    <property type="match status" value="1"/>
</dbReference>
<accession>A0A7R9I9H6</accession>
<dbReference type="InterPro" id="IPR050549">
    <property type="entry name" value="MFS_Trehalose_Transporter"/>
</dbReference>
<dbReference type="InterPro" id="IPR003663">
    <property type="entry name" value="Sugar/inositol_transpt"/>
</dbReference>
<feature type="transmembrane region" description="Helical" evidence="8">
    <location>
        <begin position="372"/>
        <end position="391"/>
    </location>
</feature>
<evidence type="ECO:0000313" key="10">
    <source>
        <dbReference type="EMBL" id="CAD7452494.1"/>
    </source>
</evidence>
<keyword evidence="7 8" id="KW-0472">Membrane</keyword>
<evidence type="ECO:0000256" key="7">
    <source>
        <dbReference type="ARBA" id="ARBA00023136"/>
    </source>
</evidence>
<dbReference type="PRINTS" id="PR00171">
    <property type="entry name" value="SUGRTRNSPORT"/>
</dbReference>
<dbReference type="InterPro" id="IPR036259">
    <property type="entry name" value="MFS_trans_sf"/>
</dbReference>
<dbReference type="InterPro" id="IPR020846">
    <property type="entry name" value="MFS_dom"/>
</dbReference>
<dbReference type="GO" id="GO:0005886">
    <property type="term" value="C:plasma membrane"/>
    <property type="evidence" value="ECO:0007669"/>
    <property type="project" value="UniProtKB-SubCell"/>
</dbReference>
<dbReference type="Pfam" id="PF15719">
    <property type="entry name" value="Rmp24-like"/>
    <property type="match status" value="1"/>
</dbReference>
<dbReference type="SUPFAM" id="SSF103473">
    <property type="entry name" value="MFS general substrate transporter"/>
    <property type="match status" value="1"/>
</dbReference>
<keyword evidence="5 8" id="KW-0812">Transmembrane</keyword>
<protein>
    <recommendedName>
        <fullName evidence="9">Major facilitator superfamily (MFS) profile domain-containing protein</fullName>
    </recommendedName>
</protein>
<name>A0A7R9I9H6_9NEOP</name>
<dbReference type="PANTHER" id="PTHR48021">
    <property type="match status" value="1"/>
</dbReference>
<dbReference type="CDD" id="cd17358">
    <property type="entry name" value="MFS_GLUT6_8_Class3_like"/>
    <property type="match status" value="1"/>
</dbReference>
<feature type="transmembrane region" description="Helical" evidence="8">
    <location>
        <begin position="253"/>
        <end position="272"/>
    </location>
</feature>
<keyword evidence="6 8" id="KW-1133">Transmembrane helix</keyword>
<sequence length="1101" mass="122824">MPWLFSVETVVAGDEITFHLATLCSDRRVVSSVPLHSVCLRQLTSNPLRPLALSSASLKPILWDGEWEGERRGFTVDQSILLHQQEQRITEIVDGSGYPTVGVLAIAQGNVIGWLAPTLPLLQSKDTPIGTEPMTHDVASWVGSTVCLGAVAAIPIFSQLANKRSRKMTGYLAGIPLLPSWLLITYARTECMLYIARLLAGVTCGAVTVVMPLFVNEIAEDSIRGELGTFIALLFNFGVFFSFVVGSCVSYQALGHISFLLSVAYLVGFTFLPESPYYLLCQSNLSGARKSLEWYRGGKRPDIETELTKMSDRLRESERNRSYSSMREAFFTRSAMKGLIIGVGVCADMQLCGLFAILSYTVDIFEESGSDVSPYVATVLIAVLRILAVYASSSMVDVVGRRLLMVASNASMTFCLLVLGGYFYLSQSMDVVGLCWIPVVTLSLYIVTMSVGPASLGFLIVSEIFSPRVKPLTTTICLLTYWILMFVVIKSFTDLKILLGTHGCYWLYAAFCAVGTVFCHACVPETRNRSLESILEELGGGKRDKESLWKVKEKESCPGRDNNQRDKKFVQGELHWNRPITCLIILEQENDTLLAATGLLVLWSAALATSQEVAASIPGGSIAIFPQKVGGEKMKQQPSRCYNAANYSRGSKPEQLLRAAYLDYILSKCKDLEAKKEIELPKRSFRETIRCKFCGNEWHSGDYKATVLPQRVPGKKMLKIIDKKKNGTRLLRKFEEKLLSKYEKERGNKLILFCKVCHKNTFMMMNKPHFSKFMVQPDKKNIDDVEVKTKKKKKKKKKDYLCGLKQSAVSPLITGSRLRKFNTTSPVSTALTISQNADSRIPKSVDKVDRDPGIRPFSLLWVIDYIVIQINEDMCRCYDIIFMIGTHLNTQNPVLIVGGILRPGRQSLAPPLEFLPYVHQNRQFLGWWECNPNLAQKGLTVHLAPIRKGLPHPKQNSYLHWLHVKCMQPPLAREYRNLHLGQSMPFSARCLANPAAWISGSLASFHSANFSQGLQDVCVKQASLKKNQADRSSAESTGDRPTVGTDEPLLARLTLLLQEGYCCGQCATFLCSTQRLFPVELEVNQFNSDLSLLVGRDQSFR</sequence>
<gene>
    <name evidence="10" type="ORF">TTEB3V08_LOCUS672</name>
</gene>
<dbReference type="GO" id="GO:0051119">
    <property type="term" value="F:sugar transmembrane transporter activity"/>
    <property type="evidence" value="ECO:0007669"/>
    <property type="project" value="InterPro"/>
</dbReference>
<keyword evidence="3" id="KW-1003">Cell membrane</keyword>
<organism evidence="10">
    <name type="scientific">Timema tahoe</name>
    <dbReference type="NCBI Taxonomy" id="61484"/>
    <lineage>
        <taxon>Eukaryota</taxon>
        <taxon>Metazoa</taxon>
        <taxon>Ecdysozoa</taxon>
        <taxon>Arthropoda</taxon>
        <taxon>Hexapoda</taxon>
        <taxon>Insecta</taxon>
        <taxon>Pterygota</taxon>
        <taxon>Neoptera</taxon>
        <taxon>Polyneoptera</taxon>
        <taxon>Phasmatodea</taxon>
        <taxon>Timematodea</taxon>
        <taxon>Timematoidea</taxon>
        <taxon>Timematidae</taxon>
        <taxon>Timema</taxon>
    </lineage>
</organism>
<feature type="transmembrane region" description="Helical" evidence="8">
    <location>
        <begin position="403"/>
        <end position="425"/>
    </location>
</feature>
<dbReference type="FunFam" id="1.20.1250.20:FF:000218">
    <property type="entry name" value="facilitated trehalose transporter Tret1"/>
    <property type="match status" value="1"/>
</dbReference>
<keyword evidence="4" id="KW-0762">Sugar transport</keyword>
<feature type="transmembrane region" description="Helical" evidence="8">
    <location>
        <begin position="138"/>
        <end position="157"/>
    </location>
</feature>
<dbReference type="InterPro" id="IPR044775">
    <property type="entry name" value="MFS_ERD6/Tret1-like"/>
</dbReference>
<feature type="domain" description="Major facilitator superfamily (MFS) profile" evidence="9">
    <location>
        <begin position="102"/>
        <end position="527"/>
    </location>
</feature>
<evidence type="ECO:0000259" key="9">
    <source>
        <dbReference type="PROSITE" id="PS50850"/>
    </source>
</evidence>
<dbReference type="EMBL" id="OE000115">
    <property type="protein sequence ID" value="CAD7452494.1"/>
    <property type="molecule type" value="Genomic_DNA"/>
</dbReference>
<evidence type="ECO:0000256" key="2">
    <source>
        <dbReference type="ARBA" id="ARBA00022448"/>
    </source>
</evidence>
<feature type="transmembrane region" description="Helical" evidence="8">
    <location>
        <begin position="431"/>
        <end position="460"/>
    </location>
</feature>
<feature type="transmembrane region" description="Helical" evidence="8">
    <location>
        <begin position="339"/>
        <end position="360"/>
    </location>
</feature>
<reference evidence="10" key="1">
    <citation type="submission" date="2020-11" db="EMBL/GenBank/DDBJ databases">
        <authorList>
            <person name="Tran Van P."/>
        </authorList>
    </citation>
    <scope>NUCLEOTIDE SEQUENCE</scope>
</reference>
<dbReference type="PROSITE" id="PS50850">
    <property type="entry name" value="MFS"/>
    <property type="match status" value="1"/>
</dbReference>
<comment type="subcellular location">
    <subcellularLocation>
        <location evidence="1">Cell membrane</location>
        <topology evidence="1">Multi-pass membrane protein</topology>
    </subcellularLocation>
</comment>
<evidence type="ECO:0000256" key="5">
    <source>
        <dbReference type="ARBA" id="ARBA00022692"/>
    </source>
</evidence>
<dbReference type="AlphaFoldDB" id="A0A7R9I9H6"/>
<dbReference type="Pfam" id="PF00083">
    <property type="entry name" value="Sugar_tr"/>
    <property type="match status" value="1"/>
</dbReference>
<proteinExistence type="predicted"/>
<evidence type="ECO:0000256" key="3">
    <source>
        <dbReference type="ARBA" id="ARBA00022475"/>
    </source>
</evidence>
<feature type="transmembrane region" description="Helical" evidence="8">
    <location>
        <begin position="194"/>
        <end position="215"/>
    </location>
</feature>
<evidence type="ECO:0000256" key="8">
    <source>
        <dbReference type="SAM" id="Phobius"/>
    </source>
</evidence>
<dbReference type="InterPro" id="IPR029779">
    <property type="entry name" value="Rmp24-like"/>
</dbReference>
<evidence type="ECO:0000256" key="1">
    <source>
        <dbReference type="ARBA" id="ARBA00004651"/>
    </source>
</evidence>
<feature type="transmembrane region" description="Helical" evidence="8">
    <location>
        <begin position="227"/>
        <end position="247"/>
    </location>
</feature>
<evidence type="ECO:0000256" key="4">
    <source>
        <dbReference type="ARBA" id="ARBA00022597"/>
    </source>
</evidence>
<keyword evidence="2" id="KW-0813">Transport</keyword>
<dbReference type="InterPro" id="IPR005828">
    <property type="entry name" value="MFS_sugar_transport-like"/>
</dbReference>
<dbReference type="PANTHER" id="PTHR48021:SF33">
    <property type="entry name" value="AT22075P-RELATED"/>
    <property type="match status" value="1"/>
</dbReference>
<dbReference type="InterPro" id="IPR005829">
    <property type="entry name" value="Sugar_transporter_CS"/>
</dbReference>
<evidence type="ECO:0000256" key="6">
    <source>
        <dbReference type="ARBA" id="ARBA00022989"/>
    </source>
</evidence>
<feature type="transmembrane region" description="Helical" evidence="8">
    <location>
        <begin position="472"/>
        <end position="493"/>
    </location>
</feature>
<feature type="transmembrane region" description="Helical" evidence="8">
    <location>
        <begin position="505"/>
        <end position="523"/>
    </location>
</feature>
<dbReference type="PROSITE" id="PS00217">
    <property type="entry name" value="SUGAR_TRANSPORT_2"/>
    <property type="match status" value="1"/>
</dbReference>